<protein>
    <recommendedName>
        <fullName evidence="1">N-acetyltransferase domain-containing protein</fullName>
    </recommendedName>
</protein>
<keyword evidence="3" id="KW-1185">Reference proteome</keyword>
<dbReference type="Pfam" id="PF00583">
    <property type="entry name" value="Acetyltransf_1"/>
    <property type="match status" value="1"/>
</dbReference>
<comment type="caution">
    <text evidence="2">The sequence shown here is derived from an EMBL/GenBank/DDBJ whole genome shotgun (WGS) entry which is preliminary data.</text>
</comment>
<name>A0A0P6X3E8_9CHLR</name>
<dbReference type="RefSeq" id="WP_062417163.1">
    <property type="nucleotide sequence ID" value="NZ_DF967974.1"/>
</dbReference>
<dbReference type="Proteomes" id="UP000050501">
    <property type="component" value="Unassembled WGS sequence"/>
</dbReference>
<reference evidence="2 3" key="1">
    <citation type="submission" date="2015-07" db="EMBL/GenBank/DDBJ databases">
        <title>Genome sequence of Levilinea saccharolytica DSM 16555.</title>
        <authorList>
            <person name="Hemp J."/>
            <person name="Ward L.M."/>
            <person name="Pace L.A."/>
            <person name="Fischer W.W."/>
        </authorList>
    </citation>
    <scope>NUCLEOTIDE SEQUENCE [LARGE SCALE GENOMIC DNA]</scope>
    <source>
        <strain evidence="2 3">KIBI-1</strain>
    </source>
</reference>
<dbReference type="EMBL" id="LGCM01000065">
    <property type="protein sequence ID" value="KPL75717.1"/>
    <property type="molecule type" value="Genomic_DNA"/>
</dbReference>
<gene>
    <name evidence="2" type="ORF">ADN01_17995</name>
</gene>
<dbReference type="Gene3D" id="3.40.630.30">
    <property type="match status" value="1"/>
</dbReference>
<dbReference type="GO" id="GO:0016747">
    <property type="term" value="F:acyltransferase activity, transferring groups other than amino-acyl groups"/>
    <property type="evidence" value="ECO:0007669"/>
    <property type="project" value="InterPro"/>
</dbReference>
<sequence>MNPAQWQALYDPDHRIHIQFPNMRREVTPQVVRHADLSSGGEGMIAYSWLDETSADAAIREQVAYFQRLGQDFEWKVYDYDRPADLKTRLEGQGFVSEELEVILGLDLNAAPEVLRQPVRCDVRRISDPRQLADVQAVQEGVWGEDGSWVFEVLGSVLRDDPARMSVYAAYVDGQPASAAWVDFPPGNAFASLWGGSTLPQFRQRGLFTALLAARAQEAIARQVRYLTVDAMPMSRPILEKLGFERIAESYPCKWKHQS</sequence>
<evidence type="ECO:0000259" key="1">
    <source>
        <dbReference type="PROSITE" id="PS51186"/>
    </source>
</evidence>
<proteinExistence type="predicted"/>
<dbReference type="InterPro" id="IPR016181">
    <property type="entry name" value="Acyl_CoA_acyltransferase"/>
</dbReference>
<dbReference type="InterPro" id="IPR000182">
    <property type="entry name" value="GNAT_dom"/>
</dbReference>
<feature type="domain" description="N-acetyltransferase" evidence="1">
    <location>
        <begin position="121"/>
        <end position="259"/>
    </location>
</feature>
<dbReference type="PROSITE" id="PS51186">
    <property type="entry name" value="GNAT"/>
    <property type="match status" value="1"/>
</dbReference>
<dbReference type="AlphaFoldDB" id="A0A0P6X3E8"/>
<accession>A0A0P6X3E8</accession>
<dbReference type="STRING" id="229921.ADN01_17995"/>
<evidence type="ECO:0000313" key="2">
    <source>
        <dbReference type="EMBL" id="KPL75717.1"/>
    </source>
</evidence>
<dbReference type="CDD" id="cd04301">
    <property type="entry name" value="NAT_SF"/>
    <property type="match status" value="1"/>
</dbReference>
<dbReference type="SUPFAM" id="SSF55729">
    <property type="entry name" value="Acyl-CoA N-acyltransferases (Nat)"/>
    <property type="match status" value="1"/>
</dbReference>
<dbReference type="OrthoDB" id="164800at2"/>
<evidence type="ECO:0000313" key="3">
    <source>
        <dbReference type="Proteomes" id="UP000050501"/>
    </source>
</evidence>
<organism evidence="2 3">
    <name type="scientific">Levilinea saccharolytica</name>
    <dbReference type="NCBI Taxonomy" id="229921"/>
    <lineage>
        <taxon>Bacteria</taxon>
        <taxon>Bacillati</taxon>
        <taxon>Chloroflexota</taxon>
        <taxon>Anaerolineae</taxon>
        <taxon>Anaerolineales</taxon>
        <taxon>Anaerolineaceae</taxon>
        <taxon>Levilinea</taxon>
    </lineage>
</organism>